<gene>
    <name evidence="6" type="ORF">BWQ96_02304</name>
</gene>
<comment type="catalytic activity">
    <reaction evidence="4">
        <text>uridine(38/39/40) in tRNA = pseudouridine(38/39/40) in tRNA</text>
        <dbReference type="Rhea" id="RHEA:22376"/>
        <dbReference type="Rhea" id="RHEA-COMP:10085"/>
        <dbReference type="Rhea" id="RHEA-COMP:10087"/>
        <dbReference type="ChEBI" id="CHEBI:65314"/>
        <dbReference type="ChEBI" id="CHEBI:65315"/>
        <dbReference type="EC" id="5.4.99.12"/>
    </reaction>
</comment>
<dbReference type="Gene3D" id="3.30.70.660">
    <property type="entry name" value="Pseudouridine synthase I, catalytic domain, C-terminal subdomain"/>
    <property type="match status" value="1"/>
</dbReference>
<name>A0A2V3J0L1_9FLOR</name>
<keyword evidence="2 4" id="KW-0819">tRNA processing</keyword>
<dbReference type="GO" id="GO:0160147">
    <property type="term" value="F:tRNA pseudouridine(38-40) synthase activity"/>
    <property type="evidence" value="ECO:0007669"/>
    <property type="project" value="UniProtKB-EC"/>
</dbReference>
<keyword evidence="3 4" id="KW-0413">Isomerase</keyword>
<comment type="caution">
    <text evidence="6">The sequence shown here is derived from an EMBL/GenBank/DDBJ whole genome shotgun (WGS) entry which is preliminary data.</text>
</comment>
<dbReference type="GO" id="GO:0031119">
    <property type="term" value="P:tRNA pseudouridine synthesis"/>
    <property type="evidence" value="ECO:0007669"/>
    <property type="project" value="TreeGrafter"/>
</dbReference>
<protein>
    <recommendedName>
        <fullName evidence="4">tRNA pseudouridine synthase</fullName>
        <ecNumber evidence="4">5.4.99.12</ecNumber>
    </recommendedName>
</protein>
<dbReference type="InterPro" id="IPR001406">
    <property type="entry name" value="PsdUridine_synth_TruA"/>
</dbReference>
<evidence type="ECO:0000259" key="5">
    <source>
        <dbReference type="Pfam" id="PF01416"/>
    </source>
</evidence>
<accession>A0A2V3J0L1</accession>
<evidence type="ECO:0000313" key="6">
    <source>
        <dbReference type="EMBL" id="PXF47918.1"/>
    </source>
</evidence>
<dbReference type="Pfam" id="PF01416">
    <property type="entry name" value="PseudoU_synth_1"/>
    <property type="match status" value="1"/>
</dbReference>
<keyword evidence="7" id="KW-1185">Reference proteome</keyword>
<evidence type="ECO:0000256" key="3">
    <source>
        <dbReference type="ARBA" id="ARBA00023235"/>
    </source>
</evidence>
<dbReference type="OrthoDB" id="271910at2759"/>
<dbReference type="InterPro" id="IPR020094">
    <property type="entry name" value="TruA/RsuA/RluB/E/F_N"/>
</dbReference>
<dbReference type="Proteomes" id="UP000247409">
    <property type="component" value="Unassembled WGS sequence"/>
</dbReference>
<evidence type="ECO:0000313" key="7">
    <source>
        <dbReference type="Proteomes" id="UP000247409"/>
    </source>
</evidence>
<dbReference type="InterPro" id="IPR020095">
    <property type="entry name" value="PsdUridine_synth_TruA_C"/>
</dbReference>
<comment type="similarity">
    <text evidence="1 4">Belongs to the tRNA pseudouridine synthase TruA family.</text>
</comment>
<dbReference type="Gene3D" id="3.30.70.580">
    <property type="entry name" value="Pseudouridine synthase I, catalytic domain, N-terminal subdomain"/>
    <property type="match status" value="1"/>
</dbReference>
<sequence>MCAVPNGASSKKHDTKRFRARVAYDGTNFKGWQFQQEERSIQGEIEKAIERKLCTRVRVVGASRTDSGVHARGQSIHFDVPEQKAAREMCNMQKFEFTLNQLLPNDVILTKLELAPHVIHTAIPMFKQASLKTIQEPKLRPWHSIFCSTGKLYTYRFSIATNLDPMDRLYRYHEWRASRFGFSEQRLREATERFLGSHDFSAFTNASHPPPGITPHYR</sequence>
<reference evidence="6 7" key="1">
    <citation type="journal article" date="2018" name="Mol. Biol. Evol.">
        <title>Analysis of the draft genome of the red seaweed Gracilariopsis chorda provides insights into genome size evolution in Rhodophyta.</title>
        <authorList>
            <person name="Lee J."/>
            <person name="Yang E.C."/>
            <person name="Graf L."/>
            <person name="Yang J.H."/>
            <person name="Qiu H."/>
            <person name="Zel Zion U."/>
            <person name="Chan C.X."/>
            <person name="Stephens T.G."/>
            <person name="Weber A.P.M."/>
            <person name="Boo G.H."/>
            <person name="Boo S.M."/>
            <person name="Kim K.M."/>
            <person name="Shin Y."/>
            <person name="Jung M."/>
            <person name="Lee S.J."/>
            <person name="Yim H.S."/>
            <person name="Lee J.H."/>
            <person name="Bhattacharya D."/>
            <person name="Yoon H.S."/>
        </authorList>
    </citation>
    <scope>NUCLEOTIDE SEQUENCE [LARGE SCALE GENOMIC DNA]</scope>
    <source>
        <strain evidence="6 7">SKKU-2015</strain>
        <tissue evidence="6">Whole body</tissue>
    </source>
</reference>
<dbReference type="InterPro" id="IPR020097">
    <property type="entry name" value="PsdUridine_synth_TruA_a/b_dom"/>
</dbReference>
<evidence type="ECO:0000256" key="2">
    <source>
        <dbReference type="ARBA" id="ARBA00022694"/>
    </source>
</evidence>
<evidence type="ECO:0000256" key="1">
    <source>
        <dbReference type="ARBA" id="ARBA00009375"/>
    </source>
</evidence>
<organism evidence="6 7">
    <name type="scientific">Gracilariopsis chorda</name>
    <dbReference type="NCBI Taxonomy" id="448386"/>
    <lineage>
        <taxon>Eukaryota</taxon>
        <taxon>Rhodophyta</taxon>
        <taxon>Florideophyceae</taxon>
        <taxon>Rhodymeniophycidae</taxon>
        <taxon>Gracilariales</taxon>
        <taxon>Gracilariaceae</taxon>
        <taxon>Gracilariopsis</taxon>
    </lineage>
</organism>
<dbReference type="FunFam" id="3.30.70.580:FF:000001">
    <property type="entry name" value="tRNA pseudouridine synthase A"/>
    <property type="match status" value="1"/>
</dbReference>
<proteinExistence type="inferred from homology"/>
<dbReference type="SUPFAM" id="SSF55120">
    <property type="entry name" value="Pseudouridine synthase"/>
    <property type="match status" value="1"/>
</dbReference>
<dbReference type="PANTHER" id="PTHR11142:SF0">
    <property type="entry name" value="TRNA PSEUDOURIDINE SYNTHASE-LIKE 1"/>
    <property type="match status" value="1"/>
</dbReference>
<dbReference type="InterPro" id="IPR020103">
    <property type="entry name" value="PsdUridine_synth_cat_dom_sf"/>
</dbReference>
<dbReference type="GO" id="GO:0003723">
    <property type="term" value="F:RNA binding"/>
    <property type="evidence" value="ECO:0007669"/>
    <property type="project" value="InterPro"/>
</dbReference>
<feature type="domain" description="Pseudouridine synthase I TruA alpha/beta" evidence="5">
    <location>
        <begin position="22"/>
        <end position="91"/>
    </location>
</feature>
<dbReference type="EC" id="5.4.99.12" evidence="4"/>
<evidence type="ECO:0000256" key="4">
    <source>
        <dbReference type="RuleBase" id="RU003792"/>
    </source>
</evidence>
<dbReference type="EMBL" id="NBIV01000018">
    <property type="protein sequence ID" value="PXF47918.1"/>
    <property type="molecule type" value="Genomic_DNA"/>
</dbReference>
<dbReference type="PANTHER" id="PTHR11142">
    <property type="entry name" value="PSEUDOURIDYLATE SYNTHASE"/>
    <property type="match status" value="1"/>
</dbReference>
<dbReference type="AlphaFoldDB" id="A0A2V3J0L1"/>
<dbReference type="STRING" id="448386.A0A2V3J0L1"/>